<evidence type="ECO:0000256" key="1">
    <source>
        <dbReference type="ARBA" id="ARBA00010928"/>
    </source>
</evidence>
<dbReference type="EMBL" id="JHQK01000013">
    <property type="protein sequence ID" value="KHN66255.1"/>
    <property type="molecule type" value="Genomic_DNA"/>
</dbReference>
<dbReference type="Pfam" id="PF01408">
    <property type="entry name" value="GFO_IDH_MocA"/>
    <property type="match status" value="1"/>
</dbReference>
<evidence type="ECO:0000256" key="2">
    <source>
        <dbReference type="ARBA" id="ARBA00023002"/>
    </source>
</evidence>
<dbReference type="GO" id="GO:0006740">
    <property type="term" value="P:NADPH regeneration"/>
    <property type="evidence" value="ECO:0007669"/>
    <property type="project" value="TreeGrafter"/>
</dbReference>
<keyword evidence="2" id="KW-0560">Oxidoreductase</keyword>
<evidence type="ECO:0000259" key="4">
    <source>
        <dbReference type="Pfam" id="PF22725"/>
    </source>
</evidence>
<reference evidence="5 6" key="1">
    <citation type="submission" date="2014-03" db="EMBL/GenBank/DDBJ databases">
        <title>Genome sequence of the diesel-degrader and plant-growth promoter Acinetobacter oleivorans PF-1 isolated from the roots of poplar tree.</title>
        <authorList>
            <person name="Gkorezis P."/>
            <person name="van Hamme J."/>
            <person name="Rineau F."/>
            <person name="Vangronsveld J."/>
            <person name="Francetti A."/>
        </authorList>
    </citation>
    <scope>NUCLEOTIDE SEQUENCE [LARGE SCALE GENOMIC DNA]</scope>
    <source>
        <strain evidence="5 6">PF1</strain>
    </source>
</reference>
<evidence type="ECO:0000313" key="6">
    <source>
        <dbReference type="Proteomes" id="UP000031012"/>
    </source>
</evidence>
<dbReference type="PANTHER" id="PTHR42840:SF3">
    <property type="entry name" value="BINDING ROSSMANN FOLD OXIDOREDUCTASE, PUTATIVE (AFU_ORTHOLOGUE AFUA_2G10240)-RELATED"/>
    <property type="match status" value="1"/>
</dbReference>
<dbReference type="Pfam" id="PF22725">
    <property type="entry name" value="GFO_IDH_MocA_C3"/>
    <property type="match status" value="1"/>
</dbReference>
<name>A0A0B2UBG8_9GAMM</name>
<dbReference type="Proteomes" id="UP000031012">
    <property type="component" value="Unassembled WGS sequence"/>
</dbReference>
<dbReference type="Gene3D" id="3.30.360.10">
    <property type="entry name" value="Dihydrodipicolinate Reductase, domain 2"/>
    <property type="match status" value="1"/>
</dbReference>
<comment type="caution">
    <text evidence="5">The sequence shown here is derived from an EMBL/GenBank/DDBJ whole genome shotgun (WGS) entry which is preliminary data.</text>
</comment>
<dbReference type="PANTHER" id="PTHR42840">
    <property type="entry name" value="NAD(P)-BINDING ROSSMANN-FOLD SUPERFAMILY PROTEIN-RELATED"/>
    <property type="match status" value="1"/>
</dbReference>
<proteinExistence type="inferred from homology"/>
<sequence length="347" mass="38838">MINFAVLGVGRIGKIHAQNVHQNPNCTLKVVADPWVEGTDQLAKELNCSTEYDYFKAIERDDVDAILIGTPTEFHVSLMLHAVRLGKPVLCEKPIDKEFQLALDAVKEVEKYKGQVMLAFNRRFDPDTIAVKNAINANEIGDIRQVIITSRDPGLPSREYLKSSGGILKDMTIHDFDMARFLLGEEPVQVQAIASRLVDPTIEEFGDYDSVMVLLKTKSGKQCVINGSREAVYGFDQRLEVLGSKGMLRTENHKENSLQRYSSTYTQAQEPLLNFFLERHALSYKIELDKFIDAVTNNNSFCTTPFDGLMALHIALCAEEAVRTGQVVKINDLREEINNSNVGLTVA</sequence>
<dbReference type="GO" id="GO:0005737">
    <property type="term" value="C:cytoplasm"/>
    <property type="evidence" value="ECO:0007669"/>
    <property type="project" value="TreeGrafter"/>
</dbReference>
<evidence type="ECO:0000313" key="5">
    <source>
        <dbReference type="EMBL" id="KHN66255.1"/>
    </source>
</evidence>
<dbReference type="AlphaFoldDB" id="A0A0B2UBG8"/>
<dbReference type="SUPFAM" id="SSF51735">
    <property type="entry name" value="NAD(P)-binding Rossmann-fold domains"/>
    <property type="match status" value="1"/>
</dbReference>
<dbReference type="SUPFAM" id="SSF55347">
    <property type="entry name" value="Glyceraldehyde-3-phosphate dehydrogenase-like, C-terminal domain"/>
    <property type="match status" value="1"/>
</dbReference>
<dbReference type="InterPro" id="IPR000683">
    <property type="entry name" value="Gfo/Idh/MocA-like_OxRdtase_N"/>
</dbReference>
<gene>
    <name evidence="5" type="ORF">DH17_02725</name>
</gene>
<dbReference type="GO" id="GO:0000166">
    <property type="term" value="F:nucleotide binding"/>
    <property type="evidence" value="ECO:0007669"/>
    <property type="project" value="InterPro"/>
</dbReference>
<dbReference type="NCBIfam" id="TIGR04380">
    <property type="entry name" value="myo_inos_iolG"/>
    <property type="match status" value="1"/>
</dbReference>
<dbReference type="GO" id="GO:0016491">
    <property type="term" value="F:oxidoreductase activity"/>
    <property type="evidence" value="ECO:0007669"/>
    <property type="project" value="UniProtKB-KW"/>
</dbReference>
<protein>
    <submittedName>
        <fullName evidence="5">Myo-inositol 2-dehydrogenase</fullName>
    </submittedName>
</protein>
<organism evidence="5 6">
    <name type="scientific">Acinetobacter oleivorans</name>
    <dbReference type="NCBI Taxonomy" id="1148157"/>
    <lineage>
        <taxon>Bacteria</taxon>
        <taxon>Pseudomonadati</taxon>
        <taxon>Pseudomonadota</taxon>
        <taxon>Gammaproteobacteria</taxon>
        <taxon>Moraxellales</taxon>
        <taxon>Moraxellaceae</taxon>
        <taxon>Acinetobacter</taxon>
    </lineage>
</organism>
<feature type="domain" description="GFO/IDH/MocA-like oxidoreductase" evidence="4">
    <location>
        <begin position="130"/>
        <end position="249"/>
    </location>
</feature>
<comment type="similarity">
    <text evidence="1">Belongs to the Gfo/Idh/MocA family.</text>
</comment>
<dbReference type="Gene3D" id="3.40.50.720">
    <property type="entry name" value="NAD(P)-binding Rossmann-like Domain"/>
    <property type="match status" value="1"/>
</dbReference>
<dbReference type="InterPro" id="IPR036291">
    <property type="entry name" value="NAD(P)-bd_dom_sf"/>
</dbReference>
<evidence type="ECO:0000259" key="3">
    <source>
        <dbReference type="Pfam" id="PF01408"/>
    </source>
</evidence>
<dbReference type="InterPro" id="IPR030827">
    <property type="entry name" value="Myo_inos_IolG"/>
</dbReference>
<dbReference type="InterPro" id="IPR055170">
    <property type="entry name" value="GFO_IDH_MocA-like_dom"/>
</dbReference>
<accession>A0A0B2UBG8</accession>
<feature type="domain" description="Gfo/Idh/MocA-like oxidoreductase N-terminal" evidence="3">
    <location>
        <begin position="2"/>
        <end position="119"/>
    </location>
</feature>